<feature type="signal peptide" evidence="1">
    <location>
        <begin position="1"/>
        <end position="21"/>
    </location>
</feature>
<evidence type="ECO:0000313" key="3">
    <source>
        <dbReference type="EMBL" id="GAD77428.1"/>
    </source>
</evidence>
<dbReference type="Gene3D" id="2.40.128.110">
    <property type="entry name" value="Lipid/polyisoprenoid-binding, YceI-like"/>
    <property type="match status" value="1"/>
</dbReference>
<dbReference type="InterPro" id="IPR007372">
    <property type="entry name" value="Lipid/polyisoprenoid-bd_YceI"/>
</dbReference>
<gene>
    <name evidence="3" type="ORF">VAZ01S_075_00220</name>
</gene>
<feature type="domain" description="Lipid/polyisoprenoid-binding YceI-like" evidence="2">
    <location>
        <begin position="24"/>
        <end position="189"/>
    </location>
</feature>
<proteinExistence type="predicted"/>
<dbReference type="OrthoDB" id="9793816at2"/>
<dbReference type="STRING" id="1219077.VAZ01S_075_00220"/>
<dbReference type="SUPFAM" id="SSF101874">
    <property type="entry name" value="YceI-like"/>
    <property type="match status" value="1"/>
</dbReference>
<dbReference type="SMART" id="SM00867">
    <property type="entry name" value="YceI"/>
    <property type="match status" value="1"/>
</dbReference>
<evidence type="ECO:0000259" key="2">
    <source>
        <dbReference type="SMART" id="SM00867"/>
    </source>
</evidence>
<evidence type="ECO:0000256" key="1">
    <source>
        <dbReference type="SAM" id="SignalP"/>
    </source>
</evidence>
<protein>
    <recommendedName>
        <fullName evidence="2">Lipid/polyisoprenoid-binding YceI-like domain-containing protein</fullName>
    </recommendedName>
</protein>
<organism evidence="3 4">
    <name type="scientific">Vibrio azureus NBRC 104587</name>
    <dbReference type="NCBI Taxonomy" id="1219077"/>
    <lineage>
        <taxon>Bacteria</taxon>
        <taxon>Pseudomonadati</taxon>
        <taxon>Pseudomonadota</taxon>
        <taxon>Gammaproteobacteria</taxon>
        <taxon>Vibrionales</taxon>
        <taxon>Vibrionaceae</taxon>
        <taxon>Vibrio</taxon>
    </lineage>
</organism>
<dbReference type="AlphaFoldDB" id="U3CGM4"/>
<keyword evidence="1" id="KW-0732">Signal</keyword>
<dbReference type="PIRSF" id="PIRSF029811">
    <property type="entry name" value="UCP029811"/>
    <property type="match status" value="1"/>
</dbReference>
<dbReference type="PANTHER" id="PTHR34406">
    <property type="entry name" value="PROTEIN YCEI"/>
    <property type="match status" value="1"/>
</dbReference>
<dbReference type="Proteomes" id="UP000016567">
    <property type="component" value="Unassembled WGS sequence"/>
</dbReference>
<dbReference type="EMBL" id="BATL01000075">
    <property type="protein sequence ID" value="GAD77428.1"/>
    <property type="molecule type" value="Genomic_DNA"/>
</dbReference>
<comment type="caution">
    <text evidence="3">The sequence shown here is derived from an EMBL/GenBank/DDBJ whole genome shotgun (WGS) entry which is preliminary data.</text>
</comment>
<dbReference type="InterPro" id="IPR027016">
    <property type="entry name" value="UCP029811"/>
</dbReference>
<dbReference type="RefSeq" id="WP_021711167.1">
    <property type="nucleotide sequence ID" value="NZ_BAOB01000174.1"/>
</dbReference>
<evidence type="ECO:0000313" key="4">
    <source>
        <dbReference type="Proteomes" id="UP000016567"/>
    </source>
</evidence>
<dbReference type="eggNOG" id="COG2353">
    <property type="taxonomic scope" value="Bacteria"/>
</dbReference>
<keyword evidence="4" id="KW-1185">Reference proteome</keyword>
<accession>U3CGM4</accession>
<feature type="chain" id="PRO_5004640872" description="Lipid/polyisoprenoid-binding YceI-like domain-containing protein" evidence="1">
    <location>
        <begin position="22"/>
        <end position="191"/>
    </location>
</feature>
<dbReference type="PANTHER" id="PTHR34406:SF1">
    <property type="entry name" value="PROTEIN YCEI"/>
    <property type="match status" value="1"/>
</dbReference>
<name>U3CGM4_9VIBR</name>
<reference evidence="3 4" key="1">
    <citation type="submission" date="2013-09" db="EMBL/GenBank/DDBJ databases">
        <title>Whole genome shotgun sequence of Vibrio azureus NBRC 104587.</title>
        <authorList>
            <person name="Isaki S."/>
            <person name="Hosoyama A."/>
            <person name="Numata M."/>
            <person name="Hashimoto M."/>
            <person name="Hosoyama Y."/>
            <person name="Tsuchikane K."/>
            <person name="Noguchi M."/>
            <person name="Hirakata S."/>
            <person name="Ichikawa N."/>
            <person name="Ohji S."/>
            <person name="Yamazoe A."/>
            <person name="Fujita N."/>
        </authorList>
    </citation>
    <scope>NUCLEOTIDE SEQUENCE [LARGE SCALE GENOMIC DNA]</scope>
    <source>
        <strain evidence="3 4">NBRC 104587</strain>
    </source>
</reference>
<dbReference type="InterPro" id="IPR036761">
    <property type="entry name" value="TTHA0802/YceI-like_sf"/>
</dbReference>
<dbReference type="Pfam" id="PF04264">
    <property type="entry name" value="YceI"/>
    <property type="match status" value="1"/>
</dbReference>
<sequence>MKNIITPISLAYLLFAGHTLADNSYALNPEFSSVNFATIKKQYIIEPATLNTLEGSIDKEGKFELKIELKGIDTGVPIRNTRLQEIFFETVKFPQATVTGKVSLKALSGGPNKMIIPANITLFGHTKTLDFPVVILKTKELMMISSTQPIIINASDFGIPNENLDKLSSTVGNIAISGTVPLSLVLTFVAQ</sequence>